<dbReference type="InterPro" id="IPR003692">
    <property type="entry name" value="Hydantoinase_B"/>
</dbReference>
<gene>
    <name evidence="2" type="primary">hyuB_1</name>
    <name evidence="2" type="ORF">Rmf_28610</name>
</gene>
<feature type="domain" description="Hydantoinase B/oxoprolinase" evidence="1">
    <location>
        <begin position="5"/>
        <end position="524"/>
    </location>
</feature>
<dbReference type="EMBL" id="AP025637">
    <property type="protein sequence ID" value="BDG72932.1"/>
    <property type="molecule type" value="Genomic_DNA"/>
</dbReference>
<proteinExistence type="predicted"/>
<dbReference type="InterPro" id="IPR045079">
    <property type="entry name" value="Oxoprolinase-like"/>
</dbReference>
<dbReference type="RefSeq" id="WP_244407110.1">
    <property type="nucleotide sequence ID" value="NZ_AP025637.1"/>
</dbReference>
<keyword evidence="3" id="KW-1185">Reference proteome</keyword>
<protein>
    <submittedName>
        <fullName evidence="2">N-methylhydantoinase B</fullName>
    </submittedName>
</protein>
<dbReference type="Pfam" id="PF02538">
    <property type="entry name" value="Hydantoinase_B"/>
    <property type="match status" value="1"/>
</dbReference>
<evidence type="ECO:0000313" key="3">
    <source>
        <dbReference type="Proteomes" id="UP000831327"/>
    </source>
</evidence>
<organism evidence="2 3">
    <name type="scientific">Roseomonas fluvialis</name>
    <dbReference type="NCBI Taxonomy" id="1750527"/>
    <lineage>
        <taxon>Bacteria</taxon>
        <taxon>Pseudomonadati</taxon>
        <taxon>Pseudomonadota</taxon>
        <taxon>Alphaproteobacteria</taxon>
        <taxon>Acetobacterales</taxon>
        <taxon>Roseomonadaceae</taxon>
        <taxon>Roseomonas</taxon>
    </lineage>
</organism>
<dbReference type="Proteomes" id="UP000831327">
    <property type="component" value="Chromosome"/>
</dbReference>
<evidence type="ECO:0000259" key="1">
    <source>
        <dbReference type="Pfam" id="PF02538"/>
    </source>
</evidence>
<accession>A0ABN6P2Q4</accession>
<dbReference type="PANTHER" id="PTHR11365:SF23">
    <property type="entry name" value="HYPOTHETICAL 5-OXOPROLINASE (EUROFUNG)-RELATED"/>
    <property type="match status" value="1"/>
</dbReference>
<reference evidence="2 3" key="1">
    <citation type="journal article" date="2016" name="Microbes Environ.">
        <title>Phylogenetically diverse aerobic anoxygenic phototrophic bacteria isolated from epilithic biofilms in Tama river, Japan.</title>
        <authorList>
            <person name="Hirose S."/>
            <person name="Matsuura K."/>
            <person name="Haruta S."/>
        </authorList>
    </citation>
    <scope>NUCLEOTIDE SEQUENCE [LARGE SCALE GENOMIC DNA]</scope>
    <source>
        <strain evidence="2 3">S08</strain>
    </source>
</reference>
<sequence length="569" mass="60503">MTFGPIEIEVIRNALTAAAAEMDITIWRTSRSTIVRELLDYSTAVFDAEGNNVAQSARIPQHLNSMGAALRTLLDRFVVADEWGPDDVVATNDPYCGAQHLNDVLVFKPVMHEGRRVAYVGALCHHIDMGGMAPGSYAATATEVFQEGLRIPPLKLIENGRLNRAVWEMIGQNVRKPALMLGDLQSQLASLDVGAASIRRLAQRYGAAGITEATARILDMSEAAMRAAIRAMPDGRYEFEDFLDDDGISGEPVRLHAAVTVQGDEIVVDLTGCADQQRGPINCTPAMSNCAVYYAIIAATDGAMPANAGCYRPIRITHREGSVTNCRAPASVAHRVAVSHRLANVMFGCLHRALPDRMPAAYYGGSYVATFQTEGADGSREVLVEIEIGGTGAAPGKDGVNAWSFGMHNNANIPVEMIESQMPLTITRYGLLPGSGGAGAFRGGLGLFREWRVDSPAGVFTANMDRFRFPPYGLAGGGPGSLGRLVRIRDGVETPIAPKSDGVRLRQGDIVRLETSGGGGFGDPVARNAAAAARDRELGYVAPDGARGYIAPDGARGYIAPDGARPGVP</sequence>
<dbReference type="PANTHER" id="PTHR11365">
    <property type="entry name" value="5-OXOPROLINASE RELATED"/>
    <property type="match status" value="1"/>
</dbReference>
<evidence type="ECO:0000313" key="2">
    <source>
        <dbReference type="EMBL" id="BDG72932.1"/>
    </source>
</evidence>
<name>A0ABN6P2Q4_9PROT</name>